<proteinExistence type="predicted"/>
<dbReference type="EMBL" id="GL378369">
    <property type="protein sequence ID" value="EFJ43900.1"/>
    <property type="molecule type" value="Genomic_DNA"/>
</dbReference>
<protein>
    <submittedName>
        <fullName evidence="1">Uncharacterized protein</fullName>
    </submittedName>
</protein>
<keyword evidence="2" id="KW-1185">Reference proteome</keyword>
<dbReference type="GeneID" id="9621964"/>
<organism evidence="2">
    <name type="scientific">Volvox carteri f. nagariensis</name>
    <dbReference type="NCBI Taxonomy" id="3068"/>
    <lineage>
        <taxon>Eukaryota</taxon>
        <taxon>Viridiplantae</taxon>
        <taxon>Chlorophyta</taxon>
        <taxon>core chlorophytes</taxon>
        <taxon>Chlorophyceae</taxon>
        <taxon>CS clade</taxon>
        <taxon>Chlamydomonadales</taxon>
        <taxon>Volvocaceae</taxon>
        <taxon>Volvox</taxon>
    </lineage>
</organism>
<sequence length="415" mass="45852">MKFTDGNGKVTVLGHLLGLTKKSDREKFNRLLHDGGRLYVLDEIHGLNLPSQAVIEEAWKRADAAAPPNDSDLIGKVQCLQFDVRKPPPPFYNFHWPQAAWARFANEQQKELNEANTTTASKATNSQFRTLAGEGAIPVEVPLQPRTEGQNATTGKQAVNLQTPCDVPRNSTKPCIHLDADSADHTESVSMAEAGPSSAVPVAVQKKPVLKCSYPPMGACTNSLQICTTDLQHLGKSELLNDTCIDFGTRTMTMHDSKGKAHECRLALGAFIADLQEQWEALGLRYFRDVSTLATKDDMISLDSDPPLRHEEDMKVMCNTRPRVHSWEMLLVGEVTAGSKHYWCNTIPSSSKVYVLLAGDVTLKQRNEVGFVGEEVALWGFANTDIYQCTRGHTSPGLQRYLDASHRGFKGMYRG</sequence>
<gene>
    <name evidence="1" type="ORF">VOLCADRAFT_96027</name>
</gene>
<evidence type="ECO:0000313" key="2">
    <source>
        <dbReference type="Proteomes" id="UP000001058"/>
    </source>
</evidence>
<reference evidence="1 2" key="1">
    <citation type="journal article" date="2010" name="Science">
        <title>Genomic analysis of organismal complexity in the multicellular green alga Volvox carteri.</title>
        <authorList>
            <person name="Prochnik S.E."/>
            <person name="Umen J."/>
            <person name="Nedelcu A.M."/>
            <person name="Hallmann A."/>
            <person name="Miller S.M."/>
            <person name="Nishii I."/>
            <person name="Ferris P."/>
            <person name="Kuo A."/>
            <person name="Mitros T."/>
            <person name="Fritz-Laylin L.K."/>
            <person name="Hellsten U."/>
            <person name="Chapman J."/>
            <person name="Simakov O."/>
            <person name="Rensing S.A."/>
            <person name="Terry A."/>
            <person name="Pangilinan J."/>
            <person name="Kapitonov V."/>
            <person name="Jurka J."/>
            <person name="Salamov A."/>
            <person name="Shapiro H."/>
            <person name="Schmutz J."/>
            <person name="Grimwood J."/>
            <person name="Lindquist E."/>
            <person name="Lucas S."/>
            <person name="Grigoriev I.V."/>
            <person name="Schmitt R."/>
            <person name="Kirk D."/>
            <person name="Rokhsar D.S."/>
        </authorList>
    </citation>
    <scope>NUCLEOTIDE SEQUENCE [LARGE SCALE GENOMIC DNA]</scope>
    <source>
        <strain evidence="2">f. Nagariensis / Eve</strain>
    </source>
</reference>
<dbReference type="AlphaFoldDB" id="D8U907"/>
<evidence type="ECO:0000313" key="1">
    <source>
        <dbReference type="EMBL" id="EFJ43900.1"/>
    </source>
</evidence>
<dbReference type="InParanoid" id="D8U907"/>
<dbReference type="RefSeq" id="XP_002955146.1">
    <property type="nucleotide sequence ID" value="XM_002955100.1"/>
</dbReference>
<name>D8U907_VOLCA</name>
<dbReference type="KEGG" id="vcn:VOLCADRAFT_96027"/>
<dbReference type="Proteomes" id="UP000001058">
    <property type="component" value="Unassembled WGS sequence"/>
</dbReference>
<accession>D8U907</accession>